<dbReference type="EMBL" id="LKHV01000005">
    <property type="protein sequence ID" value="KRG18823.1"/>
    <property type="molecule type" value="Genomic_DNA"/>
</dbReference>
<protein>
    <submittedName>
        <fullName evidence="6">2-acyl-glycerophospho-ethanolamine acyltransferase</fullName>
    </submittedName>
</protein>
<dbReference type="GO" id="GO:0003841">
    <property type="term" value="F:1-acylglycerol-3-phosphate O-acyltransferase activity"/>
    <property type="evidence" value="ECO:0007669"/>
    <property type="project" value="TreeGrafter"/>
</dbReference>
<dbReference type="OrthoDB" id="5290997at2"/>
<dbReference type="SMART" id="SM00563">
    <property type="entry name" value="PlsC"/>
    <property type="match status" value="1"/>
</dbReference>
<keyword evidence="4" id="KW-1133">Transmembrane helix</keyword>
<accession>A0A0Q9YQR2</accession>
<evidence type="ECO:0000256" key="3">
    <source>
        <dbReference type="ARBA" id="ARBA00023315"/>
    </source>
</evidence>
<evidence type="ECO:0000256" key="4">
    <source>
        <dbReference type="SAM" id="Phobius"/>
    </source>
</evidence>
<reference evidence="6" key="1">
    <citation type="submission" date="2015-09" db="EMBL/GenBank/DDBJ databases">
        <title>Draft Genome Sequences of Two Novel Amoeba-resistant Intranuclear Bacteria, Candidatus Berkiella cookevillensis and Candidatus Berkiella aquae.</title>
        <authorList>
            <person name="Mehari Y.T."/>
            <person name="Arivett B.A."/>
            <person name="Farone A.L."/>
            <person name="Gunderson J.H."/>
            <person name="Farone M.B."/>
        </authorList>
    </citation>
    <scope>NUCLEOTIDE SEQUENCE [LARGE SCALE GENOMIC DNA]</scope>
    <source>
        <strain evidence="6">CC99</strain>
    </source>
</reference>
<feature type="domain" description="Phospholipid/glycerol acyltransferase" evidence="5">
    <location>
        <begin position="75"/>
        <end position="188"/>
    </location>
</feature>
<dbReference type="SUPFAM" id="SSF69593">
    <property type="entry name" value="Glycerol-3-phosphate (1)-acyltransferase"/>
    <property type="match status" value="1"/>
</dbReference>
<name>A0A0Q9YQR2_9GAMM</name>
<evidence type="ECO:0000259" key="5">
    <source>
        <dbReference type="SMART" id="SM00563"/>
    </source>
</evidence>
<keyword evidence="4" id="KW-0812">Transmembrane</keyword>
<evidence type="ECO:0000313" key="6">
    <source>
        <dbReference type="EMBL" id="KRG18823.1"/>
    </source>
</evidence>
<keyword evidence="3 6" id="KW-0012">Acyltransferase</keyword>
<organism evidence="6">
    <name type="scientific">Candidatus Berkiella cookevillensis</name>
    <dbReference type="NCBI Taxonomy" id="437022"/>
    <lineage>
        <taxon>Bacteria</taxon>
        <taxon>Pseudomonadati</taxon>
        <taxon>Pseudomonadota</taxon>
        <taxon>Gammaproteobacteria</taxon>
        <taxon>Candidatus Berkiellales</taxon>
        <taxon>Candidatus Berkiellaceae</taxon>
        <taxon>Candidatus Berkiella</taxon>
    </lineage>
</organism>
<comment type="caution">
    <text evidence="6">The sequence shown here is derived from an EMBL/GenBank/DDBJ whole genome shotgun (WGS) entry which is preliminary data.</text>
</comment>
<dbReference type="Pfam" id="PF01553">
    <property type="entry name" value="Acyltransferase"/>
    <property type="match status" value="1"/>
</dbReference>
<dbReference type="CDD" id="cd07989">
    <property type="entry name" value="LPLAT_AGPAT-like"/>
    <property type="match status" value="1"/>
</dbReference>
<keyword evidence="4" id="KW-0472">Membrane</keyword>
<dbReference type="GO" id="GO:0006654">
    <property type="term" value="P:phosphatidic acid biosynthetic process"/>
    <property type="evidence" value="ECO:0007669"/>
    <property type="project" value="TreeGrafter"/>
</dbReference>
<dbReference type="AlphaFoldDB" id="A0A0Q9YQR2"/>
<dbReference type="PANTHER" id="PTHR10434:SF40">
    <property type="entry name" value="1-ACYL-SN-GLYCEROL-3-PHOSPHATE ACYLTRANSFERASE"/>
    <property type="match status" value="1"/>
</dbReference>
<keyword evidence="2 6" id="KW-0808">Transferase</keyword>
<gene>
    <name evidence="6" type="ORF">CC99x_01304</name>
</gene>
<sequence>MHTLVAFVRSLIFIMLQAIATILFGVIAMLILPLPYKFRYKVITLWSKFVILLAKYICGIEYQVRGLENLLQTPAILLCNHQSAWETLFLQTILPYQCWVVKKELLSVPFFGWGLWALEPIAIDRKKSSSLRQLVEQGKAKLKAGRWVVLFPEGSRVAPGKLGKFSKSGALLAKESQMPIIPMAHNAGNCWPRNAFIKKAGIIRVNIGPAIYPNTLTTDEIHQRTESWIKEKLPL</sequence>
<proteinExistence type="predicted"/>
<comment type="pathway">
    <text evidence="1">Lipid metabolism.</text>
</comment>
<feature type="transmembrane region" description="Helical" evidence="4">
    <location>
        <begin position="6"/>
        <end position="32"/>
    </location>
</feature>
<dbReference type="STRING" id="437022.CC99x_01304"/>
<dbReference type="InterPro" id="IPR002123">
    <property type="entry name" value="Plipid/glycerol_acylTrfase"/>
</dbReference>
<dbReference type="PANTHER" id="PTHR10434">
    <property type="entry name" value="1-ACYL-SN-GLYCEROL-3-PHOSPHATE ACYLTRANSFERASE"/>
    <property type="match status" value="1"/>
</dbReference>
<evidence type="ECO:0000256" key="2">
    <source>
        <dbReference type="ARBA" id="ARBA00022679"/>
    </source>
</evidence>
<evidence type="ECO:0000256" key="1">
    <source>
        <dbReference type="ARBA" id="ARBA00005189"/>
    </source>
</evidence>